<protein>
    <submittedName>
        <fullName evidence="1">Uncharacterized protein</fullName>
    </submittedName>
</protein>
<organism evidence="1 2">
    <name type="scientific">Chryseobacterium piscium</name>
    <dbReference type="NCBI Taxonomy" id="333702"/>
    <lineage>
        <taxon>Bacteria</taxon>
        <taxon>Pseudomonadati</taxon>
        <taxon>Bacteroidota</taxon>
        <taxon>Flavobacteriia</taxon>
        <taxon>Flavobacteriales</taxon>
        <taxon>Weeksellaceae</taxon>
        <taxon>Chryseobacterium group</taxon>
        <taxon>Chryseobacterium</taxon>
    </lineage>
</organism>
<gene>
    <name evidence="1" type="ORF">DRF62_02190</name>
</gene>
<dbReference type="RefSeq" id="WP_115948888.1">
    <property type="nucleotide sequence ID" value="NZ_QNVS01000003.1"/>
</dbReference>
<sequence length="76" mass="8550">MEEKIITFTHAGGVKKASFATSDIQSFKTSIDKCLKGELHAITLTDDDGVDSIYPSLYLQNCHIEIKDKLVRHRNL</sequence>
<dbReference type="Proteomes" id="UP000256512">
    <property type="component" value="Unassembled WGS sequence"/>
</dbReference>
<comment type="caution">
    <text evidence="1">The sequence shown here is derived from an EMBL/GenBank/DDBJ whole genome shotgun (WGS) entry which is preliminary data.</text>
</comment>
<dbReference type="EMBL" id="QNVS01000003">
    <property type="protein sequence ID" value="REC56990.1"/>
    <property type="molecule type" value="Genomic_DNA"/>
</dbReference>
<accession>A0A3D9BTZ0</accession>
<keyword evidence="2" id="KW-1185">Reference proteome</keyword>
<evidence type="ECO:0000313" key="1">
    <source>
        <dbReference type="EMBL" id="REC56990.1"/>
    </source>
</evidence>
<evidence type="ECO:0000313" key="2">
    <source>
        <dbReference type="Proteomes" id="UP000256512"/>
    </source>
</evidence>
<proteinExistence type="predicted"/>
<dbReference type="AlphaFoldDB" id="A0A3D9BTZ0"/>
<name>A0A3D9BTZ0_9FLAO</name>
<reference evidence="1 2" key="1">
    <citation type="journal article" date="2006" name="Int. J. Syst. Evol. Microbiol.">
        <title>Chryseobacterium piscium sp. nov., isolated from fish of the South Atlantic Ocean off South Africa.</title>
        <authorList>
            <person name="de Beer H."/>
            <person name="Hugo C.J."/>
            <person name="Jooste P.J."/>
            <person name="Vancanneyt M."/>
            <person name="Coenye T."/>
            <person name="Vandamme P."/>
        </authorList>
    </citation>
    <scope>NUCLEOTIDE SEQUENCE [LARGE SCALE GENOMIC DNA]</scope>
    <source>
        <strain evidence="1 2">CCUG 51923</strain>
    </source>
</reference>